<proteinExistence type="predicted"/>
<dbReference type="Pfam" id="PF18906">
    <property type="entry name" value="Phage_tube_2"/>
    <property type="match status" value="1"/>
</dbReference>
<dbReference type="EMBL" id="BK015278">
    <property type="protein sequence ID" value="DAD99199.1"/>
    <property type="molecule type" value="Genomic_DNA"/>
</dbReference>
<evidence type="ECO:0000313" key="1">
    <source>
        <dbReference type="EMBL" id="DAD99199.1"/>
    </source>
</evidence>
<protein>
    <submittedName>
        <fullName evidence="1">Tail tube protein</fullName>
    </submittedName>
</protein>
<accession>A0A8S5NXR1</accession>
<dbReference type="InterPro" id="IPR044000">
    <property type="entry name" value="Phage_tube_2"/>
</dbReference>
<organism evidence="1">
    <name type="scientific">Myoviridae sp. ctj994</name>
    <dbReference type="NCBI Taxonomy" id="2825160"/>
    <lineage>
        <taxon>Viruses</taxon>
        <taxon>Duplodnaviria</taxon>
        <taxon>Heunggongvirae</taxon>
        <taxon>Uroviricota</taxon>
        <taxon>Caudoviricetes</taxon>
    </lineage>
</organism>
<sequence length="320" mass="34169">MATAKRAQGSQSHVAIAFEADFGTTPSTGGVITPIISSSIKASQNLNDSTVIRGDRNPAAPFRGNIDTSGSLTVPVGVIDIGYWLKAAFGQPTSNTTGQAPNKKSEHVFKIGNTMPSLTIEQGYPDVNVFQQFAGARVSKLGFKFGGDAELTASVDVMGCKETLAVTTFDAAAKAVNFLPFQNLNATIKEGGVTVANILSCDINFDFGLDGDSYAIGGKGFRTYIDPGIVSISGTIKAFFQNKDLLNKAVNGTESSLELRLEQDDWSLTFKLPELVYERQSPGIDGPRGVNIELPFKAYYRADAGRSASIITLVNNQEQY</sequence>
<name>A0A8S5NXR1_9CAUD</name>
<reference evidence="1" key="1">
    <citation type="journal article" date="2021" name="Proc. Natl. Acad. Sci. U.S.A.">
        <title>A Catalog of Tens of Thousands of Viruses from Human Metagenomes Reveals Hidden Associations with Chronic Diseases.</title>
        <authorList>
            <person name="Tisza M.J."/>
            <person name="Buck C.B."/>
        </authorList>
    </citation>
    <scope>NUCLEOTIDE SEQUENCE</scope>
    <source>
        <strain evidence="1">Ctj994</strain>
    </source>
</reference>